<reference evidence="4 5" key="1">
    <citation type="submission" date="2019-10" db="EMBL/GenBank/DDBJ databases">
        <title>Rubrobacter sp nov SCSIO 52915 isolated from a deep-sea sediment in the South China Sea.</title>
        <authorList>
            <person name="Chen R.W."/>
        </authorList>
    </citation>
    <scope>NUCLEOTIDE SEQUENCE [LARGE SCALE GENOMIC DNA]</scope>
    <source>
        <strain evidence="4 5">SCSIO 52915</strain>
    </source>
</reference>
<dbReference type="AlphaFoldDB" id="A0A6G8Q123"/>
<dbReference type="Pfam" id="PF00596">
    <property type="entry name" value="Aldolase_II"/>
    <property type="match status" value="1"/>
</dbReference>
<dbReference type="SUPFAM" id="SSF53639">
    <property type="entry name" value="AraD/HMP-PK domain-like"/>
    <property type="match status" value="1"/>
</dbReference>
<name>A0A6G8Q123_9ACTN</name>
<dbReference type="PANTHER" id="PTHR22789:SF0">
    <property type="entry name" value="3-OXO-TETRONATE 4-PHOSPHATE DECARBOXYLASE-RELATED"/>
    <property type="match status" value="1"/>
</dbReference>
<feature type="domain" description="Class II aldolase/adducin N-terminal" evidence="3">
    <location>
        <begin position="8"/>
        <end position="186"/>
    </location>
</feature>
<keyword evidence="2" id="KW-0456">Lyase</keyword>
<dbReference type="Proteomes" id="UP000502706">
    <property type="component" value="Chromosome"/>
</dbReference>
<dbReference type="GO" id="GO:0016832">
    <property type="term" value="F:aldehyde-lyase activity"/>
    <property type="evidence" value="ECO:0007669"/>
    <property type="project" value="TreeGrafter"/>
</dbReference>
<evidence type="ECO:0000259" key="3">
    <source>
        <dbReference type="SMART" id="SM01007"/>
    </source>
</evidence>
<dbReference type="GO" id="GO:0046872">
    <property type="term" value="F:metal ion binding"/>
    <property type="evidence" value="ECO:0007669"/>
    <property type="project" value="UniProtKB-KW"/>
</dbReference>
<dbReference type="SMART" id="SM01007">
    <property type="entry name" value="Aldolase_II"/>
    <property type="match status" value="1"/>
</dbReference>
<dbReference type="GO" id="GO:0005829">
    <property type="term" value="C:cytosol"/>
    <property type="evidence" value="ECO:0007669"/>
    <property type="project" value="TreeGrafter"/>
</dbReference>
<evidence type="ECO:0000313" key="5">
    <source>
        <dbReference type="Proteomes" id="UP000502706"/>
    </source>
</evidence>
<dbReference type="PANTHER" id="PTHR22789">
    <property type="entry name" value="FUCULOSE PHOSPHATE ALDOLASE"/>
    <property type="match status" value="1"/>
</dbReference>
<dbReference type="KEGG" id="rmar:GBA65_18070"/>
<sequence>MKHQDLRESVARVARQLVSSGLVTGTSGNVSARTPEGDVLITPTGLDYEVMGPEHVVLVDVNGNHLEGDLASSSETPMHTGIYRARPQVDAIVHTHSRYATTLACLGWEIPPVHYMLTTLSEDGRVPIAPYALYGTEELANNASEALGESRNACLLRTHGTITLGESPEKAFSRTVTLEEMAEIYYHARLAGGPILLDRDQVAEVAAKITGYGQPKASS</sequence>
<organism evidence="4 5">
    <name type="scientific">Rubrobacter marinus</name>
    <dbReference type="NCBI Taxonomy" id="2653852"/>
    <lineage>
        <taxon>Bacteria</taxon>
        <taxon>Bacillati</taxon>
        <taxon>Actinomycetota</taxon>
        <taxon>Rubrobacteria</taxon>
        <taxon>Rubrobacterales</taxon>
        <taxon>Rubrobacteraceae</taxon>
        <taxon>Rubrobacter</taxon>
    </lineage>
</organism>
<evidence type="ECO:0000256" key="2">
    <source>
        <dbReference type="ARBA" id="ARBA00023239"/>
    </source>
</evidence>
<evidence type="ECO:0000256" key="1">
    <source>
        <dbReference type="ARBA" id="ARBA00022723"/>
    </source>
</evidence>
<protein>
    <recommendedName>
        <fullName evidence="3">Class II aldolase/adducin N-terminal domain-containing protein</fullName>
    </recommendedName>
</protein>
<dbReference type="InterPro" id="IPR036409">
    <property type="entry name" value="Aldolase_II/adducin_N_sf"/>
</dbReference>
<evidence type="ECO:0000313" key="4">
    <source>
        <dbReference type="EMBL" id="QIN80110.1"/>
    </source>
</evidence>
<dbReference type="Gene3D" id="3.40.225.10">
    <property type="entry name" value="Class II aldolase/adducin N-terminal domain"/>
    <property type="match status" value="1"/>
</dbReference>
<dbReference type="GO" id="GO:0019323">
    <property type="term" value="P:pentose catabolic process"/>
    <property type="evidence" value="ECO:0007669"/>
    <property type="project" value="TreeGrafter"/>
</dbReference>
<proteinExistence type="predicted"/>
<keyword evidence="5" id="KW-1185">Reference proteome</keyword>
<accession>A0A6G8Q123</accession>
<dbReference type="InterPro" id="IPR001303">
    <property type="entry name" value="Aldolase_II/adducin_N"/>
</dbReference>
<dbReference type="InterPro" id="IPR050197">
    <property type="entry name" value="Aldolase_class_II_sugar_metab"/>
</dbReference>
<dbReference type="RefSeq" id="WP_166397786.1">
    <property type="nucleotide sequence ID" value="NZ_CP045121.1"/>
</dbReference>
<dbReference type="EMBL" id="CP045121">
    <property type="protein sequence ID" value="QIN80110.1"/>
    <property type="molecule type" value="Genomic_DNA"/>
</dbReference>
<gene>
    <name evidence="4" type="ORF">GBA65_18070</name>
</gene>
<keyword evidence="1" id="KW-0479">Metal-binding</keyword>